<dbReference type="PROSITE" id="PS51257">
    <property type="entry name" value="PROKAR_LIPOPROTEIN"/>
    <property type="match status" value="1"/>
</dbReference>
<dbReference type="AlphaFoldDB" id="A0A4U1FAR7"/>
<accession>A0A4U1FAR7</accession>
<proteinExistence type="predicted"/>
<evidence type="ECO:0000313" key="2">
    <source>
        <dbReference type="Proteomes" id="UP000308365"/>
    </source>
</evidence>
<sequence length="40" mass="4172">MPPENRGKWCPKLCPSCLVLSMQLPGGGGGSCSSCFLQDS</sequence>
<protein>
    <submittedName>
        <fullName evidence="1">Uncharacterized protein</fullName>
    </submittedName>
</protein>
<comment type="caution">
    <text evidence="1">The sequence shown here is derived from an EMBL/GenBank/DDBJ whole genome shotgun (WGS) entry which is preliminary data.</text>
</comment>
<reference evidence="2" key="1">
    <citation type="journal article" date="2019" name="IScience">
        <title>Narwhal Genome Reveals Long-Term Low Genetic Diversity despite Current Large Abundance Size.</title>
        <authorList>
            <person name="Westbury M.V."/>
            <person name="Petersen B."/>
            <person name="Garde E."/>
            <person name="Heide-Jorgensen M.P."/>
            <person name="Lorenzen E.D."/>
        </authorList>
    </citation>
    <scope>NUCLEOTIDE SEQUENCE [LARGE SCALE GENOMIC DNA]</scope>
</reference>
<organism evidence="1 2">
    <name type="scientific">Monodon monoceros</name>
    <name type="common">Narwhal</name>
    <name type="synonym">Ceratodon monodon</name>
    <dbReference type="NCBI Taxonomy" id="40151"/>
    <lineage>
        <taxon>Eukaryota</taxon>
        <taxon>Metazoa</taxon>
        <taxon>Chordata</taxon>
        <taxon>Craniata</taxon>
        <taxon>Vertebrata</taxon>
        <taxon>Euteleostomi</taxon>
        <taxon>Mammalia</taxon>
        <taxon>Eutheria</taxon>
        <taxon>Laurasiatheria</taxon>
        <taxon>Artiodactyla</taxon>
        <taxon>Whippomorpha</taxon>
        <taxon>Cetacea</taxon>
        <taxon>Odontoceti</taxon>
        <taxon>Monodontidae</taxon>
        <taxon>Monodon</taxon>
    </lineage>
</organism>
<gene>
    <name evidence="1" type="ORF">EI555_004923</name>
</gene>
<dbReference type="EMBL" id="RWIC01000255">
    <property type="protein sequence ID" value="TKC46655.1"/>
    <property type="molecule type" value="Genomic_DNA"/>
</dbReference>
<evidence type="ECO:0000313" key="1">
    <source>
        <dbReference type="EMBL" id="TKC46655.1"/>
    </source>
</evidence>
<dbReference type="Proteomes" id="UP000308365">
    <property type="component" value="Unassembled WGS sequence"/>
</dbReference>
<name>A0A4U1FAR7_MONMO</name>